<organism evidence="2 3">
    <name type="scientific">Edaphosphingomonas haloaromaticamans</name>
    <dbReference type="NCBI Taxonomy" id="653954"/>
    <lineage>
        <taxon>Bacteria</taxon>
        <taxon>Pseudomonadati</taxon>
        <taxon>Pseudomonadota</taxon>
        <taxon>Alphaproteobacteria</taxon>
        <taxon>Sphingomonadales</taxon>
        <taxon>Rhizorhabdaceae</taxon>
        <taxon>Edaphosphingomonas</taxon>
    </lineage>
</organism>
<keyword evidence="3" id="KW-1185">Reference proteome</keyword>
<proteinExistence type="predicted"/>
<dbReference type="OrthoDB" id="118811at2"/>
<sequence>MRDAILFAGPSLWGSGMPIPPGIALRPPAACGDIVRALAERPRAIGLVDGIFETRPSVWHKEILAALAEGVPVLGAASLGAVRAAELHSCGMIGVGAIFRAYRSGLIERDDAVMVSHAPPALAHRPLTVALVDIGACTRNWPDADRRLVLRIADRLNFRDRNWDRLAALFRERAGREMPAPDRAISRKRRDAERLVSRLAQGVDRPVACPPPPETPWFRRLRQPTGEAALGRYAEAGRA</sequence>
<name>A0A1S1HJ56_9SPHN</name>
<evidence type="ECO:0000313" key="3">
    <source>
        <dbReference type="Proteomes" id="UP000179467"/>
    </source>
</evidence>
<evidence type="ECO:0000313" key="2">
    <source>
        <dbReference type="EMBL" id="OHT20560.1"/>
    </source>
</evidence>
<comment type="caution">
    <text evidence="2">The sequence shown here is derived from an EMBL/GenBank/DDBJ whole genome shotgun (WGS) entry which is preliminary data.</text>
</comment>
<protein>
    <submittedName>
        <fullName evidence="2">TfuA-like protein</fullName>
    </submittedName>
</protein>
<dbReference type="AlphaFoldDB" id="A0A1S1HJ56"/>
<reference evidence="2 3" key="1">
    <citation type="submission" date="2016-09" db="EMBL/GenBank/DDBJ databases">
        <title>Metabolic pathway, cell adaptation mechanisms and a novel monoxygenase revealed through proteogenomic-transcription analysis of a Sphingomonas haloaromaticamans strain degrading the fungicide ortho-phenylphenol.</title>
        <authorList>
            <person name="Perruchon C."/>
            <person name="Papadopoulou E.S."/>
            <person name="Rousidou C."/>
            <person name="Vasileiadis S."/>
            <person name="Tanou G."/>
            <person name="Amoutzias G."/>
            <person name="Molassiotis A."/>
            <person name="Karpouzas D.G."/>
        </authorList>
    </citation>
    <scope>NUCLEOTIDE SEQUENCE [LARGE SCALE GENOMIC DNA]</scope>
    <source>
        <strain evidence="2 3">P3</strain>
    </source>
</reference>
<evidence type="ECO:0000259" key="1">
    <source>
        <dbReference type="Pfam" id="PF07812"/>
    </source>
</evidence>
<dbReference type="InterPro" id="IPR012924">
    <property type="entry name" value="TfuA_core"/>
</dbReference>
<dbReference type="Pfam" id="PF07812">
    <property type="entry name" value="TfuA"/>
    <property type="match status" value="1"/>
</dbReference>
<dbReference type="EMBL" id="MIPT01000001">
    <property type="protein sequence ID" value="OHT20560.1"/>
    <property type="molecule type" value="Genomic_DNA"/>
</dbReference>
<dbReference type="Proteomes" id="UP000179467">
    <property type="component" value="Unassembled WGS sequence"/>
</dbReference>
<feature type="domain" description="TfuA-like core" evidence="1">
    <location>
        <begin position="49"/>
        <end position="161"/>
    </location>
</feature>
<accession>A0A1S1HJ56</accession>
<gene>
    <name evidence="2" type="ORF">BHE75_02558</name>
</gene>